<organism evidence="1 2">
    <name type="scientific">Meira miltonrushii</name>
    <dbReference type="NCBI Taxonomy" id="1280837"/>
    <lineage>
        <taxon>Eukaryota</taxon>
        <taxon>Fungi</taxon>
        <taxon>Dikarya</taxon>
        <taxon>Basidiomycota</taxon>
        <taxon>Ustilaginomycotina</taxon>
        <taxon>Exobasidiomycetes</taxon>
        <taxon>Exobasidiales</taxon>
        <taxon>Brachybasidiaceae</taxon>
        <taxon>Meira</taxon>
    </lineage>
</organism>
<dbReference type="GeneID" id="37022585"/>
<dbReference type="InParanoid" id="A0A316VAS4"/>
<dbReference type="STRING" id="1280837.A0A316VAS4"/>
<name>A0A316VAS4_9BASI</name>
<dbReference type="AlphaFoldDB" id="A0A316VAS4"/>
<evidence type="ECO:0000313" key="2">
    <source>
        <dbReference type="Proteomes" id="UP000245771"/>
    </source>
</evidence>
<accession>A0A316VAS4</accession>
<proteinExistence type="predicted"/>
<dbReference type="OrthoDB" id="3649348at2759"/>
<gene>
    <name evidence="1" type="ORF">FA14DRAFT_178007</name>
</gene>
<reference evidence="1 2" key="1">
    <citation type="journal article" date="2018" name="Mol. Biol. Evol.">
        <title>Broad Genomic Sampling Reveals a Smut Pathogenic Ancestry of the Fungal Clade Ustilaginomycotina.</title>
        <authorList>
            <person name="Kijpornyongpan T."/>
            <person name="Mondo S.J."/>
            <person name="Barry K."/>
            <person name="Sandor L."/>
            <person name="Lee J."/>
            <person name="Lipzen A."/>
            <person name="Pangilinan J."/>
            <person name="LaButti K."/>
            <person name="Hainaut M."/>
            <person name="Henrissat B."/>
            <person name="Grigoriev I.V."/>
            <person name="Spatafora J.W."/>
            <person name="Aime M.C."/>
        </authorList>
    </citation>
    <scope>NUCLEOTIDE SEQUENCE [LARGE SCALE GENOMIC DNA]</scope>
    <source>
        <strain evidence="1 2">MCA 3882</strain>
    </source>
</reference>
<evidence type="ECO:0000313" key="1">
    <source>
        <dbReference type="EMBL" id="PWN34602.1"/>
    </source>
</evidence>
<dbReference type="RefSeq" id="XP_025354904.1">
    <property type="nucleotide sequence ID" value="XM_025500804.1"/>
</dbReference>
<dbReference type="Proteomes" id="UP000245771">
    <property type="component" value="Unassembled WGS sequence"/>
</dbReference>
<dbReference type="EMBL" id="KZ819603">
    <property type="protein sequence ID" value="PWN34602.1"/>
    <property type="molecule type" value="Genomic_DNA"/>
</dbReference>
<sequence>MSKALPLILCGRHAHISRAASDALKPQFDESAKEEIPQLLHKHSSFNEQIAGVVFGGGFDQKSFDRIRASVWNYSKEHVPDGNLFTTWLRNDLKTKYHNNPLIPEKQELYGQEVGQRAKKRLLALLASGHLQPPKDKVYFF</sequence>
<protein>
    <submittedName>
        <fullName evidence="1">Uncharacterized protein</fullName>
    </submittedName>
</protein>
<keyword evidence="2" id="KW-1185">Reference proteome</keyword>